<evidence type="ECO:0000313" key="1">
    <source>
        <dbReference type="EMBL" id="KAK3727070.1"/>
    </source>
</evidence>
<dbReference type="EMBL" id="JAWDGP010007259">
    <property type="protein sequence ID" value="KAK3727070.1"/>
    <property type="molecule type" value="Genomic_DNA"/>
</dbReference>
<sequence length="421" mass="46134">MEVKWTCEICPSGTTTVCDKLEVYAPPESPSCTVREDTESGDIKSVTVSCSTSKVYPRARCRFYRQKDGGNSMEIPTSPVYSHTETGETPVYYRSQCSVSVSVQELREGTHSFTGYIYPDVTGRSTKVTGIWADKTVILSFSQASHSCRPQAVQGYFLEESTTCTCSLSSAGHPRGMVQWYKGGQQVGSGGTLVVSRDKTRVGTQFTKPTLRVEKTIYKAIPRGWNRIYKSIPRSYHTIYKPSLGVGTQFTKPSQGVGTQFTKPSLGVGTQFTKPSLRVGTQFTKPSRGVENTIYKAIPRELEPTLQSQLGVSTQFTKPSSGCQTIYKAIPQSWHPIYKAIPLGVGTQITKPSLGFGTQFTKPSLGVGTQFTKAILAVGTQLTKPSLGVETQFTKAILSSWHTILQSHPLRQLAPNLQSHP</sequence>
<gene>
    <name evidence="1" type="ORF">RRG08_026595</name>
</gene>
<accession>A0AAE0XZZ6</accession>
<proteinExistence type="predicted"/>
<name>A0AAE0XZZ6_9GAST</name>
<evidence type="ECO:0008006" key="3">
    <source>
        <dbReference type="Google" id="ProtNLM"/>
    </source>
</evidence>
<dbReference type="AlphaFoldDB" id="A0AAE0XZZ6"/>
<organism evidence="1 2">
    <name type="scientific">Elysia crispata</name>
    <name type="common">lettuce slug</name>
    <dbReference type="NCBI Taxonomy" id="231223"/>
    <lineage>
        <taxon>Eukaryota</taxon>
        <taxon>Metazoa</taxon>
        <taxon>Spiralia</taxon>
        <taxon>Lophotrochozoa</taxon>
        <taxon>Mollusca</taxon>
        <taxon>Gastropoda</taxon>
        <taxon>Heterobranchia</taxon>
        <taxon>Euthyneura</taxon>
        <taxon>Panpulmonata</taxon>
        <taxon>Sacoglossa</taxon>
        <taxon>Placobranchoidea</taxon>
        <taxon>Plakobranchidae</taxon>
        <taxon>Elysia</taxon>
    </lineage>
</organism>
<evidence type="ECO:0000313" key="2">
    <source>
        <dbReference type="Proteomes" id="UP001283361"/>
    </source>
</evidence>
<comment type="caution">
    <text evidence="1">The sequence shown here is derived from an EMBL/GenBank/DDBJ whole genome shotgun (WGS) entry which is preliminary data.</text>
</comment>
<reference evidence="1" key="1">
    <citation type="journal article" date="2023" name="G3 (Bethesda)">
        <title>A reference genome for the long-term kleptoplast-retaining sea slug Elysia crispata morphotype clarki.</title>
        <authorList>
            <person name="Eastman K.E."/>
            <person name="Pendleton A.L."/>
            <person name="Shaikh M.A."/>
            <person name="Suttiyut T."/>
            <person name="Ogas R."/>
            <person name="Tomko P."/>
            <person name="Gavelis G."/>
            <person name="Widhalm J.R."/>
            <person name="Wisecaver J.H."/>
        </authorList>
    </citation>
    <scope>NUCLEOTIDE SEQUENCE</scope>
    <source>
        <strain evidence="1">ECLA1</strain>
    </source>
</reference>
<keyword evidence="2" id="KW-1185">Reference proteome</keyword>
<protein>
    <recommendedName>
        <fullName evidence="3">Ig-like domain-containing protein</fullName>
    </recommendedName>
</protein>
<dbReference type="Proteomes" id="UP001283361">
    <property type="component" value="Unassembled WGS sequence"/>
</dbReference>